<reference evidence="2" key="1">
    <citation type="submission" date="2019-07" db="EMBL/GenBank/DDBJ databases">
        <title>Annotation for the trematode Paragonimus miyazaki's.</title>
        <authorList>
            <person name="Choi Y.-J."/>
        </authorList>
    </citation>
    <scope>NUCLEOTIDE SEQUENCE</scope>
    <source>
        <strain evidence="2">Japan</strain>
    </source>
</reference>
<dbReference type="GO" id="GO:0045505">
    <property type="term" value="F:dynein intermediate chain binding"/>
    <property type="evidence" value="ECO:0007669"/>
    <property type="project" value="InterPro"/>
</dbReference>
<dbReference type="EMBL" id="JTDE01011279">
    <property type="protein sequence ID" value="KAF7234201.1"/>
    <property type="molecule type" value="Genomic_DNA"/>
</dbReference>
<dbReference type="PANTHER" id="PTHR22878:SF63">
    <property type="entry name" value="DYNEIN AXONEMAL HEAVY CHAIN 10"/>
    <property type="match status" value="1"/>
</dbReference>
<proteinExistence type="predicted"/>
<dbReference type="GO" id="GO:0051959">
    <property type="term" value="F:dynein light intermediate chain binding"/>
    <property type="evidence" value="ECO:0007669"/>
    <property type="project" value="InterPro"/>
</dbReference>
<dbReference type="Pfam" id="PF12777">
    <property type="entry name" value="MT"/>
    <property type="match status" value="1"/>
</dbReference>
<dbReference type="OrthoDB" id="6277256at2759"/>
<dbReference type="AlphaFoldDB" id="A0A8S9YCZ4"/>
<dbReference type="InterPro" id="IPR024743">
    <property type="entry name" value="Dynein_HC_stalk"/>
</dbReference>
<evidence type="ECO:0000313" key="2">
    <source>
        <dbReference type="EMBL" id="KAF7234201.1"/>
    </source>
</evidence>
<protein>
    <recommendedName>
        <fullName evidence="1">Dynein heavy chain coiled coil stalk domain-containing protein</fullName>
    </recommendedName>
</protein>
<dbReference type="GO" id="GO:0030286">
    <property type="term" value="C:dynein complex"/>
    <property type="evidence" value="ECO:0007669"/>
    <property type="project" value="InterPro"/>
</dbReference>
<dbReference type="InterPro" id="IPR026983">
    <property type="entry name" value="DHC"/>
</dbReference>
<feature type="non-terminal residue" evidence="2">
    <location>
        <position position="1"/>
    </location>
</feature>
<dbReference type="Gene3D" id="1.20.920.60">
    <property type="match status" value="1"/>
</dbReference>
<dbReference type="Proteomes" id="UP000822476">
    <property type="component" value="Unassembled WGS sequence"/>
</dbReference>
<organism evidence="2 3">
    <name type="scientific">Paragonimus skrjabini miyazakii</name>
    <dbReference type="NCBI Taxonomy" id="59628"/>
    <lineage>
        <taxon>Eukaryota</taxon>
        <taxon>Metazoa</taxon>
        <taxon>Spiralia</taxon>
        <taxon>Lophotrochozoa</taxon>
        <taxon>Platyhelminthes</taxon>
        <taxon>Trematoda</taxon>
        <taxon>Digenea</taxon>
        <taxon>Plagiorchiida</taxon>
        <taxon>Troglotremata</taxon>
        <taxon>Troglotrematidae</taxon>
        <taxon>Paragonimus</taxon>
    </lineage>
</organism>
<evidence type="ECO:0000313" key="3">
    <source>
        <dbReference type="Proteomes" id="UP000822476"/>
    </source>
</evidence>
<feature type="domain" description="Dynein heavy chain coiled coil stalk" evidence="1">
    <location>
        <begin position="2"/>
        <end position="87"/>
    </location>
</feature>
<dbReference type="GO" id="GO:0007018">
    <property type="term" value="P:microtubule-based movement"/>
    <property type="evidence" value="ECO:0007669"/>
    <property type="project" value="InterPro"/>
</dbReference>
<accession>A0A8S9YCZ4</accession>
<gene>
    <name evidence="2" type="ORF">EG68_12199</name>
</gene>
<dbReference type="PANTHER" id="PTHR22878">
    <property type="entry name" value="DYNEIN HEAVY CHAIN 6, AXONEMAL-LIKE-RELATED"/>
    <property type="match status" value="1"/>
</dbReference>
<evidence type="ECO:0000259" key="1">
    <source>
        <dbReference type="Pfam" id="PF12777"/>
    </source>
</evidence>
<sequence>QEAESALVEALPALEQARLALDDLDKSDVTEIRSFAKPPKSVQVTSECICVFKGYKEISWKTAKGMMSDTNFLYSLQTMDVDNITAKQSAIVKGNLYPVRFT</sequence>
<comment type="caution">
    <text evidence="2">The sequence shown here is derived from an EMBL/GenBank/DDBJ whole genome shotgun (WGS) entry which is preliminary data.</text>
</comment>
<keyword evidence="3" id="KW-1185">Reference proteome</keyword>
<name>A0A8S9YCZ4_9TREM</name>